<gene>
    <name evidence="1" type="ORF">A2310_03550</name>
</gene>
<dbReference type="EMBL" id="MEUB01000070">
    <property type="protein sequence ID" value="OGC18623.1"/>
    <property type="molecule type" value="Genomic_DNA"/>
</dbReference>
<dbReference type="Proteomes" id="UP000178417">
    <property type="component" value="Unassembled WGS sequence"/>
</dbReference>
<evidence type="ECO:0000313" key="1">
    <source>
        <dbReference type="EMBL" id="OGC18623.1"/>
    </source>
</evidence>
<dbReference type="STRING" id="1802579.A2310_03550"/>
<protein>
    <submittedName>
        <fullName evidence="1">Sulfur reduction protein DsrE</fullName>
    </submittedName>
</protein>
<proteinExistence type="predicted"/>
<dbReference type="AlphaFoldDB" id="A0A1F4SFX3"/>
<evidence type="ECO:0000313" key="2">
    <source>
        <dbReference type="Proteomes" id="UP000178417"/>
    </source>
</evidence>
<dbReference type="Gene3D" id="3.40.1260.10">
    <property type="entry name" value="DsrEFH-like"/>
    <property type="match status" value="1"/>
</dbReference>
<dbReference type="InterPro" id="IPR003787">
    <property type="entry name" value="Sulphur_relay_DsrE/F-like"/>
</dbReference>
<dbReference type="SUPFAM" id="SSF75169">
    <property type="entry name" value="DsrEFH-like"/>
    <property type="match status" value="1"/>
</dbReference>
<name>A0A1F4SFX3_UNCSA</name>
<reference evidence="1 2" key="1">
    <citation type="journal article" date="2016" name="Nat. Commun.">
        <title>Thousands of microbial genomes shed light on interconnected biogeochemical processes in an aquifer system.</title>
        <authorList>
            <person name="Anantharaman K."/>
            <person name="Brown C.T."/>
            <person name="Hug L.A."/>
            <person name="Sharon I."/>
            <person name="Castelle C.J."/>
            <person name="Probst A.J."/>
            <person name="Thomas B.C."/>
            <person name="Singh A."/>
            <person name="Wilkins M.J."/>
            <person name="Karaoz U."/>
            <person name="Brodie E.L."/>
            <person name="Williams K.H."/>
            <person name="Hubbard S.S."/>
            <person name="Banfield J.F."/>
        </authorList>
    </citation>
    <scope>NUCLEOTIDE SEQUENCE [LARGE SCALE GENOMIC DNA]</scope>
</reference>
<sequence length="106" mass="11984">MKIGIIISSNDAETCWNALRYANYSVSQKDEVKVFFMGKGVEYQKVSTDKFNTIEQADKLLKSSGRVYACGTCIKSREQEGSEMCPISTLKDMYEIVKESDKVVTF</sequence>
<dbReference type="InterPro" id="IPR027396">
    <property type="entry name" value="DsrEFH-like"/>
</dbReference>
<dbReference type="Pfam" id="PF02635">
    <property type="entry name" value="DsrE"/>
    <property type="match status" value="1"/>
</dbReference>
<organism evidence="1 2">
    <name type="scientific">candidate division WOR-1 bacterium RIFOXYB2_FULL_37_13</name>
    <dbReference type="NCBI Taxonomy" id="1802579"/>
    <lineage>
        <taxon>Bacteria</taxon>
        <taxon>Bacillati</taxon>
        <taxon>Saganbacteria</taxon>
    </lineage>
</organism>
<accession>A0A1F4SFX3</accession>
<comment type="caution">
    <text evidence="1">The sequence shown here is derived from an EMBL/GenBank/DDBJ whole genome shotgun (WGS) entry which is preliminary data.</text>
</comment>